<dbReference type="EMBL" id="PPTA01000013">
    <property type="protein sequence ID" value="TFA99646.1"/>
    <property type="molecule type" value="Genomic_DNA"/>
</dbReference>
<proteinExistence type="predicted"/>
<dbReference type="RefSeq" id="XP_073555848.1">
    <property type="nucleotide sequence ID" value="XM_073705510.1"/>
</dbReference>
<accession>A0ABY2GUN6</accession>
<evidence type="ECO:0000313" key="2">
    <source>
        <dbReference type="Proteomes" id="UP001642720"/>
    </source>
</evidence>
<name>A0ABY2GUN6_9HYPO</name>
<keyword evidence="2" id="KW-1185">Reference proteome</keyword>
<sequence length="76" mass="8375">MSASYLPPTELVLLARSRGLDSLPPSFEAWRRRPAMHVHPAKSQLSSDYPGVSMRQKQGLDGERLLPAYEVAIAGI</sequence>
<reference evidence="1 2" key="1">
    <citation type="submission" date="2018-01" db="EMBL/GenBank/DDBJ databases">
        <title>Genome characterization of the sugarcane-associated fungus Trichoderma ghanense CCMA-1212 and their application in lignocelulose bioconversion.</title>
        <authorList>
            <person name="Steindorff A.S."/>
            <person name="Mendes T.D."/>
            <person name="Vilela E.S.D."/>
            <person name="Rodrigues D.S."/>
            <person name="Formighieri E.F."/>
            <person name="Melo I.S."/>
            <person name="Favaro L.C.L."/>
        </authorList>
    </citation>
    <scope>NUCLEOTIDE SEQUENCE [LARGE SCALE GENOMIC DNA]</scope>
    <source>
        <strain evidence="1 2">CCMA-1212</strain>
    </source>
</reference>
<organism evidence="1 2">
    <name type="scientific">Trichoderma ghanense</name>
    <dbReference type="NCBI Taxonomy" id="65468"/>
    <lineage>
        <taxon>Eukaryota</taxon>
        <taxon>Fungi</taxon>
        <taxon>Dikarya</taxon>
        <taxon>Ascomycota</taxon>
        <taxon>Pezizomycotina</taxon>
        <taxon>Sordariomycetes</taxon>
        <taxon>Hypocreomycetidae</taxon>
        <taxon>Hypocreales</taxon>
        <taxon>Hypocreaceae</taxon>
        <taxon>Trichoderma</taxon>
    </lineage>
</organism>
<gene>
    <name evidence="1" type="ORF">CCMA1212_008375</name>
</gene>
<comment type="caution">
    <text evidence="1">The sequence shown here is derived from an EMBL/GenBank/DDBJ whole genome shotgun (WGS) entry which is preliminary data.</text>
</comment>
<protein>
    <submittedName>
        <fullName evidence="1">Uncharacterized protein</fullName>
    </submittedName>
</protein>
<dbReference type="GeneID" id="300579960"/>
<evidence type="ECO:0000313" key="1">
    <source>
        <dbReference type="EMBL" id="TFA99646.1"/>
    </source>
</evidence>
<dbReference type="Proteomes" id="UP001642720">
    <property type="component" value="Unassembled WGS sequence"/>
</dbReference>